<evidence type="ECO:0008006" key="3">
    <source>
        <dbReference type="Google" id="ProtNLM"/>
    </source>
</evidence>
<reference evidence="1 2" key="1">
    <citation type="submission" date="2020-04" db="EMBL/GenBank/DDBJ databases">
        <title>Gordonia sp. nov. TBRC 11910.</title>
        <authorList>
            <person name="Suriyachadkun C."/>
        </authorList>
    </citation>
    <scope>NUCLEOTIDE SEQUENCE [LARGE SCALE GENOMIC DNA]</scope>
    <source>
        <strain evidence="1 2">TBRC 11910</strain>
    </source>
</reference>
<sequence length="252" mass="25335">MLKSVVFVPSAPALVPELAGPGAVDVEPVRAASIDVLRAATEVGGGLPLRWFVLGDNVGAQSDSRLDGPGTCRGFGVDRVVSLDVAAGSGEPDAGWPTSMLLAGWLREMASIDRLIPIVVDADGATDRSAGSDPTVDAAASLRARLLETSDPVGLLVVGDGATSLSARAPGGGDSPQARALQERIDAALGNADTAALTALTPAECALWGVGGRAVWQVAAAALDGVELTGRLDYAGAPLGVGYTVASWTASR</sequence>
<dbReference type="EMBL" id="JABBNB010000001">
    <property type="protein sequence ID" value="NMN99912.1"/>
    <property type="molecule type" value="Genomic_DNA"/>
</dbReference>
<evidence type="ECO:0000313" key="1">
    <source>
        <dbReference type="EMBL" id="NMN99912.1"/>
    </source>
</evidence>
<proteinExistence type="predicted"/>
<dbReference type="Proteomes" id="UP000550729">
    <property type="component" value="Unassembled WGS sequence"/>
</dbReference>
<protein>
    <recommendedName>
        <fullName evidence="3">Catalytic LigB subunit of aromatic ring-opening dioxygenase</fullName>
    </recommendedName>
</protein>
<evidence type="ECO:0000313" key="2">
    <source>
        <dbReference type="Proteomes" id="UP000550729"/>
    </source>
</evidence>
<dbReference type="Gene3D" id="3.40.830.10">
    <property type="entry name" value="LigB-like"/>
    <property type="match status" value="1"/>
</dbReference>
<gene>
    <name evidence="1" type="ORF">HH308_01630</name>
</gene>
<dbReference type="RefSeq" id="WP_170192393.1">
    <property type="nucleotide sequence ID" value="NZ_JABBNB010000001.1"/>
</dbReference>
<accession>A0A848KTT0</accession>
<keyword evidence="2" id="KW-1185">Reference proteome</keyword>
<dbReference type="AlphaFoldDB" id="A0A848KTT0"/>
<organism evidence="1 2">
    <name type="scientific">Gordonia asplenii</name>
    <dbReference type="NCBI Taxonomy" id="2725283"/>
    <lineage>
        <taxon>Bacteria</taxon>
        <taxon>Bacillati</taxon>
        <taxon>Actinomycetota</taxon>
        <taxon>Actinomycetes</taxon>
        <taxon>Mycobacteriales</taxon>
        <taxon>Gordoniaceae</taxon>
        <taxon>Gordonia</taxon>
    </lineage>
</organism>
<name>A0A848KTT0_9ACTN</name>
<comment type="caution">
    <text evidence="1">The sequence shown here is derived from an EMBL/GenBank/DDBJ whole genome shotgun (WGS) entry which is preliminary data.</text>
</comment>